<keyword evidence="4" id="KW-0573">Peptidoglycan synthesis</keyword>
<evidence type="ECO:0000256" key="3">
    <source>
        <dbReference type="ARBA" id="ARBA00022960"/>
    </source>
</evidence>
<proteinExistence type="inferred from homology"/>
<reference evidence="7 8" key="1">
    <citation type="journal article" date="2018" name="J. Biol. Chem.">
        <title>Discovery of the actinoplanic acid pathway in Streptomyces rapamycinicus reveals a genetically conserved synergism with rapamycin.</title>
        <authorList>
            <person name="Mrak P."/>
            <person name="Krastel P."/>
            <person name="Pivk Lukancic P."/>
            <person name="Tao J."/>
            <person name="Pistorius D."/>
            <person name="Moore C.M."/>
        </authorList>
    </citation>
    <scope>NUCLEOTIDE SEQUENCE [LARGE SCALE GENOMIC DNA]</scope>
    <source>
        <strain evidence="7 8">NRRL 5491</strain>
    </source>
</reference>
<dbReference type="InterPro" id="IPR050644">
    <property type="entry name" value="PG_Glycine_Bridge_Synth"/>
</dbReference>
<comment type="caution">
    <text evidence="7">The sequence shown here is derived from an EMBL/GenBank/DDBJ whole genome shotgun (WGS) entry which is preliminary data.</text>
</comment>
<keyword evidence="5" id="KW-0012">Acyltransferase</keyword>
<gene>
    <name evidence="7" type="ORF">D3C57_144345</name>
</gene>
<accession>A0A3L8QWL7</accession>
<keyword evidence="3" id="KW-0133">Cell shape</keyword>
<organism evidence="7 8">
    <name type="scientific">Streptomyces rapamycinicus (strain ATCC 29253 / DSM 41530 / NRRL 5491 / AYB-994)</name>
    <name type="common">Streptomyces hygroscopicus (strain ATCC 29253)</name>
    <dbReference type="NCBI Taxonomy" id="1343740"/>
    <lineage>
        <taxon>Bacteria</taxon>
        <taxon>Bacillati</taxon>
        <taxon>Actinomycetota</taxon>
        <taxon>Actinomycetes</taxon>
        <taxon>Kitasatosporales</taxon>
        <taxon>Streptomycetaceae</taxon>
        <taxon>Streptomyces</taxon>
        <taxon>Streptomyces violaceusniger group</taxon>
    </lineage>
</organism>
<evidence type="ECO:0000256" key="5">
    <source>
        <dbReference type="ARBA" id="ARBA00023315"/>
    </source>
</evidence>
<dbReference type="EMBL" id="QYCY01000004">
    <property type="protein sequence ID" value="RLV71714.1"/>
    <property type="molecule type" value="Genomic_DNA"/>
</dbReference>
<keyword evidence="2" id="KW-0808">Transferase</keyword>
<sequence length="218" mass="24533">MRLCLAHHEGEVLAAATMLTVGRHVWYSYDASTSRKREVQPNNAIQWRMMSDAHRLGAAVHDFRGITDTPEESNHLLGLLRFKVGTGGEAVEYLDEWDYPLNTMLHKALGFYMSRADPLSVPPCRPLFGRRPRSSPLRRRCPVQFCGVDRYQPYGKLGSMVSLHVLTAGDWPLWWEIFQATTALACFLHVPHPAARLSAQDRGGNWQLPENPALTGAV</sequence>
<evidence type="ECO:0000256" key="1">
    <source>
        <dbReference type="ARBA" id="ARBA00009943"/>
    </source>
</evidence>
<dbReference type="InterPro" id="IPR016181">
    <property type="entry name" value="Acyl_CoA_acyltransferase"/>
</dbReference>
<protein>
    <submittedName>
        <fullName evidence="7">Peptidoglycan bridge formation protein FemAB</fullName>
    </submittedName>
</protein>
<dbReference type="PROSITE" id="PS51191">
    <property type="entry name" value="FEMABX"/>
    <property type="match status" value="1"/>
</dbReference>
<dbReference type="Pfam" id="PF02388">
    <property type="entry name" value="FemAB"/>
    <property type="match status" value="1"/>
</dbReference>
<dbReference type="Gene3D" id="3.40.630.30">
    <property type="match status" value="1"/>
</dbReference>
<keyword evidence="6" id="KW-0961">Cell wall biogenesis/degradation</keyword>
<dbReference type="Proteomes" id="UP000281594">
    <property type="component" value="Unassembled WGS sequence"/>
</dbReference>
<dbReference type="InterPro" id="IPR003447">
    <property type="entry name" value="FEMABX"/>
</dbReference>
<evidence type="ECO:0000313" key="8">
    <source>
        <dbReference type="Proteomes" id="UP000281594"/>
    </source>
</evidence>
<dbReference type="SUPFAM" id="SSF55729">
    <property type="entry name" value="Acyl-CoA N-acyltransferases (Nat)"/>
    <property type="match status" value="1"/>
</dbReference>
<name>A0A3L8QWL7_STRRN</name>
<evidence type="ECO:0000256" key="4">
    <source>
        <dbReference type="ARBA" id="ARBA00022984"/>
    </source>
</evidence>
<dbReference type="GO" id="GO:0071555">
    <property type="term" value="P:cell wall organization"/>
    <property type="evidence" value="ECO:0007669"/>
    <property type="project" value="UniProtKB-KW"/>
</dbReference>
<dbReference type="GO" id="GO:0016755">
    <property type="term" value="F:aminoacyltransferase activity"/>
    <property type="evidence" value="ECO:0007669"/>
    <property type="project" value="InterPro"/>
</dbReference>
<dbReference type="PANTHER" id="PTHR36174:SF1">
    <property type="entry name" value="LIPID II:GLYCINE GLYCYLTRANSFERASE"/>
    <property type="match status" value="1"/>
</dbReference>
<evidence type="ECO:0000313" key="7">
    <source>
        <dbReference type="EMBL" id="RLV71714.1"/>
    </source>
</evidence>
<comment type="similarity">
    <text evidence="1">Belongs to the FemABX family.</text>
</comment>
<dbReference type="GO" id="GO:0009252">
    <property type="term" value="P:peptidoglycan biosynthetic process"/>
    <property type="evidence" value="ECO:0007669"/>
    <property type="project" value="UniProtKB-KW"/>
</dbReference>
<evidence type="ECO:0000256" key="6">
    <source>
        <dbReference type="ARBA" id="ARBA00023316"/>
    </source>
</evidence>
<evidence type="ECO:0000256" key="2">
    <source>
        <dbReference type="ARBA" id="ARBA00022679"/>
    </source>
</evidence>
<dbReference type="AlphaFoldDB" id="A0A3L8QWL7"/>
<dbReference type="PANTHER" id="PTHR36174">
    <property type="entry name" value="LIPID II:GLYCINE GLYCYLTRANSFERASE"/>
    <property type="match status" value="1"/>
</dbReference>
<dbReference type="GO" id="GO:0008360">
    <property type="term" value="P:regulation of cell shape"/>
    <property type="evidence" value="ECO:0007669"/>
    <property type="project" value="UniProtKB-KW"/>
</dbReference>